<keyword evidence="5" id="KW-0029">Amino-acid transport</keyword>
<dbReference type="InterPro" id="IPR003593">
    <property type="entry name" value="AAA+_ATPase"/>
</dbReference>
<dbReference type="GO" id="GO:0015807">
    <property type="term" value="P:L-amino acid transport"/>
    <property type="evidence" value="ECO:0007669"/>
    <property type="project" value="TreeGrafter"/>
</dbReference>
<dbReference type="PROSITE" id="PS00211">
    <property type="entry name" value="ABC_TRANSPORTER_1"/>
    <property type="match status" value="1"/>
</dbReference>
<evidence type="ECO:0000313" key="7">
    <source>
        <dbReference type="EMBL" id="MBB4267933.1"/>
    </source>
</evidence>
<dbReference type="SMART" id="SM00382">
    <property type="entry name" value="AAA"/>
    <property type="match status" value="1"/>
</dbReference>
<dbReference type="Pfam" id="PF00005">
    <property type="entry name" value="ABC_tran"/>
    <property type="match status" value="1"/>
</dbReference>
<dbReference type="Proteomes" id="UP000554286">
    <property type="component" value="Unassembled WGS sequence"/>
</dbReference>
<dbReference type="CDD" id="cd03224">
    <property type="entry name" value="ABC_TM1139_LivF_branched"/>
    <property type="match status" value="1"/>
</dbReference>
<evidence type="ECO:0000259" key="6">
    <source>
        <dbReference type="PROSITE" id="PS50893"/>
    </source>
</evidence>
<dbReference type="GO" id="GO:0005524">
    <property type="term" value="F:ATP binding"/>
    <property type="evidence" value="ECO:0007669"/>
    <property type="project" value="UniProtKB-KW"/>
</dbReference>
<keyword evidence="4 7" id="KW-0067">ATP-binding</keyword>
<dbReference type="PANTHER" id="PTHR43820:SF2">
    <property type="entry name" value="ABC TRANSPORTER ATP-BINDING PROTEIN"/>
    <property type="match status" value="1"/>
</dbReference>
<dbReference type="InterPro" id="IPR052156">
    <property type="entry name" value="BCAA_Transport_ATP-bd_LivF"/>
</dbReference>
<sequence>MTLEVRGLSAWRGRARILHDLSFSVAAGEAVALLGRNGAGKTSTLGALMGLIPETRGDARFNGVPILGLPSHRIARLGVGYVPEDRRIFTDLTVNENLAVGRRPPRPGVPVWTIERLVTLFPSLAGLRDRRGGQMSGGEQQMLTIARTLMGNPSLVLLDDPSEGLAPRVVDHMIQALRSMKTEGVGLLLSDQSLTVARHVCDRAIVIEKGRLVHDGSVAALDADPALHGAFLAL</sequence>
<comment type="caution">
    <text evidence="7">The sequence shown here is derived from an EMBL/GenBank/DDBJ whole genome shotgun (WGS) entry which is preliminary data.</text>
</comment>
<evidence type="ECO:0000256" key="1">
    <source>
        <dbReference type="ARBA" id="ARBA00005417"/>
    </source>
</evidence>
<feature type="domain" description="ABC transporter" evidence="6">
    <location>
        <begin position="3"/>
        <end position="234"/>
    </location>
</feature>
<evidence type="ECO:0000313" key="8">
    <source>
        <dbReference type="Proteomes" id="UP000554286"/>
    </source>
</evidence>
<dbReference type="InterPro" id="IPR017871">
    <property type="entry name" value="ABC_transporter-like_CS"/>
</dbReference>
<evidence type="ECO:0000256" key="2">
    <source>
        <dbReference type="ARBA" id="ARBA00022448"/>
    </source>
</evidence>
<evidence type="ECO:0000256" key="4">
    <source>
        <dbReference type="ARBA" id="ARBA00022840"/>
    </source>
</evidence>
<dbReference type="GO" id="GO:0015658">
    <property type="term" value="F:branched-chain amino acid transmembrane transporter activity"/>
    <property type="evidence" value="ECO:0007669"/>
    <property type="project" value="TreeGrafter"/>
</dbReference>
<organism evidence="7 8">
    <name type="scientific">Roseospira visakhapatnamensis</name>
    <dbReference type="NCBI Taxonomy" id="390880"/>
    <lineage>
        <taxon>Bacteria</taxon>
        <taxon>Pseudomonadati</taxon>
        <taxon>Pseudomonadota</taxon>
        <taxon>Alphaproteobacteria</taxon>
        <taxon>Rhodospirillales</taxon>
        <taxon>Rhodospirillaceae</taxon>
        <taxon>Roseospira</taxon>
    </lineage>
</organism>
<dbReference type="Gene3D" id="3.40.50.300">
    <property type="entry name" value="P-loop containing nucleotide triphosphate hydrolases"/>
    <property type="match status" value="1"/>
</dbReference>
<dbReference type="AlphaFoldDB" id="A0A7W6WBK6"/>
<dbReference type="PANTHER" id="PTHR43820">
    <property type="entry name" value="HIGH-AFFINITY BRANCHED-CHAIN AMINO ACID TRANSPORT ATP-BINDING PROTEIN LIVF"/>
    <property type="match status" value="1"/>
</dbReference>
<evidence type="ECO:0000256" key="5">
    <source>
        <dbReference type="ARBA" id="ARBA00022970"/>
    </source>
</evidence>
<dbReference type="EMBL" id="JACIGK010000039">
    <property type="protein sequence ID" value="MBB4267933.1"/>
    <property type="molecule type" value="Genomic_DNA"/>
</dbReference>
<protein>
    <submittedName>
        <fullName evidence="7">Branched-chain amino acid transport system ATP-binding protein</fullName>
    </submittedName>
</protein>
<gene>
    <name evidence="7" type="ORF">GGD89_003586</name>
</gene>
<dbReference type="InterPro" id="IPR003439">
    <property type="entry name" value="ABC_transporter-like_ATP-bd"/>
</dbReference>
<evidence type="ECO:0000256" key="3">
    <source>
        <dbReference type="ARBA" id="ARBA00022741"/>
    </source>
</evidence>
<name>A0A7W6WBK6_9PROT</name>
<keyword evidence="8" id="KW-1185">Reference proteome</keyword>
<dbReference type="RefSeq" id="WP_184048194.1">
    <property type="nucleotide sequence ID" value="NZ_JACIGK010000039.1"/>
</dbReference>
<proteinExistence type="inferred from homology"/>
<dbReference type="GO" id="GO:0016887">
    <property type="term" value="F:ATP hydrolysis activity"/>
    <property type="evidence" value="ECO:0007669"/>
    <property type="project" value="InterPro"/>
</dbReference>
<accession>A0A7W6WBK6</accession>
<dbReference type="PROSITE" id="PS50893">
    <property type="entry name" value="ABC_TRANSPORTER_2"/>
    <property type="match status" value="1"/>
</dbReference>
<reference evidence="7 8" key="1">
    <citation type="submission" date="2020-08" db="EMBL/GenBank/DDBJ databases">
        <title>Genome sequencing of Purple Non-Sulfur Bacteria from various extreme environments.</title>
        <authorList>
            <person name="Mayer M."/>
        </authorList>
    </citation>
    <scope>NUCLEOTIDE SEQUENCE [LARGE SCALE GENOMIC DNA]</scope>
    <source>
        <strain evidence="7 8">JA131</strain>
    </source>
</reference>
<dbReference type="SUPFAM" id="SSF52540">
    <property type="entry name" value="P-loop containing nucleoside triphosphate hydrolases"/>
    <property type="match status" value="1"/>
</dbReference>
<keyword evidence="3" id="KW-0547">Nucleotide-binding</keyword>
<dbReference type="InterPro" id="IPR027417">
    <property type="entry name" value="P-loop_NTPase"/>
</dbReference>
<comment type="similarity">
    <text evidence="1">Belongs to the ABC transporter superfamily.</text>
</comment>
<keyword evidence="2" id="KW-0813">Transport</keyword>